<name>A0ABN3EYU0_9ACTN</name>
<proteinExistence type="predicted"/>
<comment type="caution">
    <text evidence="1">The sequence shown here is derived from an EMBL/GenBank/DDBJ whole genome shotgun (WGS) entry which is preliminary data.</text>
</comment>
<gene>
    <name evidence="1" type="ORF">GCM10010430_74160</name>
</gene>
<dbReference type="Proteomes" id="UP001500305">
    <property type="component" value="Unassembled WGS sequence"/>
</dbReference>
<reference evidence="1 2" key="1">
    <citation type="journal article" date="2019" name="Int. J. Syst. Evol. Microbiol.">
        <title>The Global Catalogue of Microorganisms (GCM) 10K type strain sequencing project: providing services to taxonomists for standard genome sequencing and annotation.</title>
        <authorList>
            <consortium name="The Broad Institute Genomics Platform"/>
            <consortium name="The Broad Institute Genome Sequencing Center for Infectious Disease"/>
            <person name="Wu L."/>
            <person name="Ma J."/>
        </authorList>
    </citation>
    <scope>NUCLEOTIDE SEQUENCE [LARGE SCALE GENOMIC DNA]</scope>
    <source>
        <strain evidence="1 2">JCM 7356</strain>
    </source>
</reference>
<organism evidence="1 2">
    <name type="scientific">Kitasatospora cystarginea</name>
    <dbReference type="NCBI Taxonomy" id="58350"/>
    <lineage>
        <taxon>Bacteria</taxon>
        <taxon>Bacillati</taxon>
        <taxon>Actinomycetota</taxon>
        <taxon>Actinomycetes</taxon>
        <taxon>Kitasatosporales</taxon>
        <taxon>Streptomycetaceae</taxon>
        <taxon>Kitasatospora</taxon>
    </lineage>
</organism>
<dbReference type="EMBL" id="BAAATR010000058">
    <property type="protein sequence ID" value="GAA2277445.1"/>
    <property type="molecule type" value="Genomic_DNA"/>
</dbReference>
<sequence length="60" mass="6181">MSLPLRCIGAGHGKSDSRCTPTPLSALVNSLGVPTTADRTVAIREHVLEMPAPVVADTLG</sequence>
<protein>
    <submittedName>
        <fullName evidence="1">Uncharacterized protein</fullName>
    </submittedName>
</protein>
<evidence type="ECO:0000313" key="1">
    <source>
        <dbReference type="EMBL" id="GAA2277445.1"/>
    </source>
</evidence>
<evidence type="ECO:0000313" key="2">
    <source>
        <dbReference type="Proteomes" id="UP001500305"/>
    </source>
</evidence>
<accession>A0ABN3EYU0</accession>
<keyword evidence="2" id="KW-1185">Reference proteome</keyword>